<dbReference type="OrthoDB" id="3225452at2759"/>
<dbReference type="EMBL" id="JAINUF010000020">
    <property type="protein sequence ID" value="KAJ8336057.1"/>
    <property type="molecule type" value="Genomic_DNA"/>
</dbReference>
<evidence type="ECO:0000256" key="1">
    <source>
        <dbReference type="SAM" id="MobiDB-lite"/>
    </source>
</evidence>
<reference evidence="3" key="1">
    <citation type="journal article" date="2023" name="Science">
        <title>Genome structures resolve the early diversification of teleost fishes.</title>
        <authorList>
            <person name="Parey E."/>
            <person name="Louis A."/>
            <person name="Montfort J."/>
            <person name="Bouchez O."/>
            <person name="Roques C."/>
            <person name="Iampietro C."/>
            <person name="Lluch J."/>
            <person name="Castinel A."/>
            <person name="Donnadieu C."/>
            <person name="Desvignes T."/>
            <person name="Floi Bucao C."/>
            <person name="Jouanno E."/>
            <person name="Wen M."/>
            <person name="Mejri S."/>
            <person name="Dirks R."/>
            <person name="Jansen H."/>
            <person name="Henkel C."/>
            <person name="Chen W.J."/>
            <person name="Zahm M."/>
            <person name="Cabau C."/>
            <person name="Klopp C."/>
            <person name="Thompson A.W."/>
            <person name="Robinson-Rechavi M."/>
            <person name="Braasch I."/>
            <person name="Lecointre G."/>
            <person name="Bobe J."/>
            <person name="Postlethwait J.H."/>
            <person name="Berthelot C."/>
            <person name="Roest Crollius H."/>
            <person name="Guiguen Y."/>
        </authorList>
    </citation>
    <scope>NUCLEOTIDE SEQUENCE</scope>
    <source>
        <strain evidence="3">WJC10195</strain>
    </source>
</reference>
<evidence type="ECO:0000313" key="4">
    <source>
        <dbReference type="Proteomes" id="UP001152622"/>
    </source>
</evidence>
<feature type="domain" description="Paired-box protein 2 C-terminal" evidence="2">
    <location>
        <begin position="67"/>
        <end position="125"/>
    </location>
</feature>
<protein>
    <recommendedName>
        <fullName evidence="2">Paired-box protein 2 C-terminal domain-containing protein</fullName>
    </recommendedName>
</protein>
<proteinExistence type="predicted"/>
<dbReference type="InterPro" id="IPR022130">
    <property type="entry name" value="Pax2_C"/>
</dbReference>
<comment type="caution">
    <text evidence="3">The sequence shown here is derived from an EMBL/GenBank/DDBJ whole genome shotgun (WGS) entry which is preliminary data.</text>
</comment>
<evidence type="ECO:0000313" key="3">
    <source>
        <dbReference type="EMBL" id="KAJ8336057.1"/>
    </source>
</evidence>
<gene>
    <name evidence="3" type="ORF">SKAU_G00394000</name>
</gene>
<evidence type="ECO:0000259" key="2">
    <source>
        <dbReference type="Pfam" id="PF12403"/>
    </source>
</evidence>
<dbReference type="AlphaFoldDB" id="A0A9Q1EC37"/>
<organism evidence="3 4">
    <name type="scientific">Synaphobranchus kaupii</name>
    <name type="common">Kaup's arrowtooth eel</name>
    <dbReference type="NCBI Taxonomy" id="118154"/>
    <lineage>
        <taxon>Eukaryota</taxon>
        <taxon>Metazoa</taxon>
        <taxon>Chordata</taxon>
        <taxon>Craniata</taxon>
        <taxon>Vertebrata</taxon>
        <taxon>Euteleostomi</taxon>
        <taxon>Actinopterygii</taxon>
        <taxon>Neopterygii</taxon>
        <taxon>Teleostei</taxon>
        <taxon>Anguilliformes</taxon>
        <taxon>Synaphobranchidae</taxon>
        <taxon>Synaphobranchus</taxon>
    </lineage>
</organism>
<accession>A0A9Q1EC37</accession>
<feature type="region of interest" description="Disordered" evidence="1">
    <location>
        <begin position="43"/>
        <end position="62"/>
    </location>
</feature>
<name>A0A9Q1EC37_SYNKA</name>
<dbReference type="Proteomes" id="UP001152622">
    <property type="component" value="Chromosome 20"/>
</dbReference>
<sequence>MTVGGPLRDEQLRCGSLWLGYRGSRGGAPPSPTLTAVNNLTRGRLRGGKGAGPSRRGKEGVPQYRQCAGFQARGDFSSSPYSHPQYSTYNESWRFTNPGLLGSPYYYSTATRGAGTASATTTAYDRH</sequence>
<dbReference type="Pfam" id="PF12403">
    <property type="entry name" value="Pax2_C"/>
    <property type="match status" value="1"/>
</dbReference>
<keyword evidence="4" id="KW-1185">Reference proteome</keyword>